<gene>
    <name evidence="3" type="ORF">IPV69_10880</name>
</gene>
<accession>A0A7M2X2I0</accession>
<dbReference type="RefSeq" id="WP_206295136.1">
    <property type="nucleotide sequence ID" value="NZ_CP063458.1"/>
</dbReference>
<sequence>MSDSPGNPRLEPPGSDDQSLRDYGRQLAMDALLQSVLKSDKVVQLPAPERSLWQQHRTGLALAACLLLCIGIAGVVVYQEGRSISKVRPHPPGAAIVLAADWKISPGPSASYRVVGTHAVQLDRGELFVHSVPASADGPRAALSVTTPGGTVSASETQCYVGTFQSKATQSGETMISSTRVLVLAGMVTLTNALGTISGRSNDVLAADTDQAPAEVMKLVPPQKSRPSGSTLFQMFVREKDDIAAAWEFDPAAQDQPVTQRCVFRKSHWQADPISDRLIRLQWPQAGKLYSVDLYSVNFADWSLRPVLSGGSAHSIGVMPGRTYLQTSDGPRVFDEKTGTLAPSPVKSVVHQLKTDWIVELDRKDKPVYALFDPATGNIKRELKDFPVGTDEPGARGFTLDHDERYCVVNGDYSKDENLQFGVESIIDQTMTLYDMKEGTRKNFTARIRAEGGSGFRVLTAGSAIAFGKDNLRYTSIPAGAKVPGQLEWVVVDLKTGKEVSREPADAAAVDRMNEPVAEPVPAHLTKYLGQGAATRNWLECVAVELIRAKSLIPEAQLQDVKFNFVELSPDQQKLLAMRDGSFYYFDLQKETSRVIPVPDKLKDAYPITVRTVQIP</sequence>
<keyword evidence="4" id="KW-1185">Reference proteome</keyword>
<proteinExistence type="predicted"/>
<dbReference type="AlphaFoldDB" id="A0A7M2X2I0"/>
<keyword evidence="2" id="KW-0472">Membrane</keyword>
<name>A0A7M2X2I0_9BACT</name>
<dbReference type="Proteomes" id="UP000593765">
    <property type="component" value="Chromosome"/>
</dbReference>
<protein>
    <submittedName>
        <fullName evidence="3">Uncharacterized protein</fullName>
    </submittedName>
</protein>
<evidence type="ECO:0000256" key="1">
    <source>
        <dbReference type="SAM" id="MobiDB-lite"/>
    </source>
</evidence>
<keyword evidence="2" id="KW-1133">Transmembrane helix</keyword>
<organism evidence="3 4">
    <name type="scientific">Humisphaera borealis</name>
    <dbReference type="NCBI Taxonomy" id="2807512"/>
    <lineage>
        <taxon>Bacteria</taxon>
        <taxon>Pseudomonadati</taxon>
        <taxon>Planctomycetota</taxon>
        <taxon>Phycisphaerae</taxon>
        <taxon>Tepidisphaerales</taxon>
        <taxon>Tepidisphaeraceae</taxon>
        <taxon>Humisphaera</taxon>
    </lineage>
</organism>
<evidence type="ECO:0000313" key="4">
    <source>
        <dbReference type="Proteomes" id="UP000593765"/>
    </source>
</evidence>
<feature type="region of interest" description="Disordered" evidence="1">
    <location>
        <begin position="1"/>
        <end position="21"/>
    </location>
</feature>
<reference evidence="3 4" key="1">
    <citation type="submission" date="2020-10" db="EMBL/GenBank/DDBJ databases">
        <title>Wide distribution of Phycisphaera-like planctomycetes from WD2101 soil group in peatlands and genome analysis of the first cultivated representative.</title>
        <authorList>
            <person name="Dedysh S.N."/>
            <person name="Beletsky A.V."/>
            <person name="Ivanova A."/>
            <person name="Kulichevskaya I.S."/>
            <person name="Suzina N.E."/>
            <person name="Philippov D.A."/>
            <person name="Rakitin A.L."/>
            <person name="Mardanov A.V."/>
            <person name="Ravin N.V."/>
        </authorList>
    </citation>
    <scope>NUCLEOTIDE SEQUENCE [LARGE SCALE GENOMIC DNA]</scope>
    <source>
        <strain evidence="3 4">M1803</strain>
    </source>
</reference>
<evidence type="ECO:0000313" key="3">
    <source>
        <dbReference type="EMBL" id="QOV91819.1"/>
    </source>
</evidence>
<evidence type="ECO:0000256" key="2">
    <source>
        <dbReference type="SAM" id="Phobius"/>
    </source>
</evidence>
<keyword evidence="2" id="KW-0812">Transmembrane</keyword>
<dbReference type="EMBL" id="CP063458">
    <property type="protein sequence ID" value="QOV91819.1"/>
    <property type="molecule type" value="Genomic_DNA"/>
</dbReference>
<dbReference type="KEGG" id="hbs:IPV69_10880"/>
<feature type="transmembrane region" description="Helical" evidence="2">
    <location>
        <begin position="60"/>
        <end position="78"/>
    </location>
</feature>